<dbReference type="AlphaFoldDB" id="A0A5P9K2I9"/>
<accession>A0A5P9K2I9</accession>
<keyword evidence="3" id="KW-1185">Reference proteome</keyword>
<evidence type="ECO:0000313" key="3">
    <source>
        <dbReference type="Proteomes" id="UP000325614"/>
    </source>
</evidence>
<evidence type="ECO:0000256" key="1">
    <source>
        <dbReference type="SAM" id="MobiDB-lite"/>
    </source>
</evidence>
<dbReference type="EMBL" id="CP045423">
    <property type="protein sequence ID" value="QFU17910.1"/>
    <property type="molecule type" value="Genomic_DNA"/>
</dbReference>
<gene>
    <name evidence="2" type="ORF">GDR74_17760</name>
</gene>
<dbReference type="RefSeq" id="WP_152587541.1">
    <property type="nucleotide sequence ID" value="NZ_CP045423.1"/>
</dbReference>
<evidence type="ECO:0000313" key="2">
    <source>
        <dbReference type="EMBL" id="QFU17910.1"/>
    </source>
</evidence>
<protein>
    <submittedName>
        <fullName evidence="2">Uncharacterized protein</fullName>
    </submittedName>
</protein>
<sequence>MTLAAVESSAGSHLVGMVFTRIGPRGLPALARYLEWDTFNADAPAPDRTCPPGFRRTSPARGAPVTVVSAGIGGGDLATRQVGANDAMAEAGRTADASAVRR</sequence>
<feature type="region of interest" description="Disordered" evidence="1">
    <location>
        <begin position="41"/>
        <end position="62"/>
    </location>
</feature>
<organism evidence="2 3">
    <name type="scientific">Microvirga thermotolerans</name>
    <dbReference type="NCBI Taxonomy" id="2651334"/>
    <lineage>
        <taxon>Bacteria</taxon>
        <taxon>Pseudomonadati</taxon>
        <taxon>Pseudomonadota</taxon>
        <taxon>Alphaproteobacteria</taxon>
        <taxon>Hyphomicrobiales</taxon>
        <taxon>Methylobacteriaceae</taxon>
        <taxon>Microvirga</taxon>
    </lineage>
</organism>
<reference evidence="2 3" key="1">
    <citation type="submission" date="2019-10" db="EMBL/GenBank/DDBJ databases">
        <title>Isolation, Identification of Microvirga thermotolerans HR1, a novel thermophilic bacterium and Comparative Genomics of the genus Microvirga.</title>
        <authorList>
            <person name="Li J."/>
            <person name="Zhang W."/>
            <person name="Lin M."/>
            <person name="Wang J."/>
        </authorList>
    </citation>
    <scope>NUCLEOTIDE SEQUENCE [LARGE SCALE GENOMIC DNA]</scope>
    <source>
        <strain evidence="2 3">HR1</strain>
    </source>
</reference>
<dbReference type="KEGG" id="mico:GDR74_17760"/>
<proteinExistence type="predicted"/>
<name>A0A5P9K2I9_9HYPH</name>
<dbReference type="Proteomes" id="UP000325614">
    <property type="component" value="Chromosome"/>
</dbReference>